<sequence length="457" mass="52367">MNSVLEKLRKKDSRDDVRRFSNGADKISIATDNPLHLDKGITLLNACNGTEQITIQDFCVLAQNIDHLLADSSALTFFIQFLECYDKLNLVKFWIHVEGFKASLGEERVGCSQDAETSLALLDARNIFSRYIDTDSACSISLPKKISERVFARLSEGSISADIFDDAKNFVHSLFDLRYFKDFENSVYHKKYQLHVFSRCCSLDDILYVPALLNAFLEFVDDRHDHDCLQFLIACNAFEKNYNSLSDEEALEDAMSIYDKYFSMQALSPIRIGDTARMRMESEICTDSGRPLQSSFRSAKQLCFLRIRERYLENFAQSPAYQNFLLELEAEVRNTIELPRPNREIKCGSSSSDSQALLFDHHFDIPEFKRTPSRSSQQSPLLTKRNRSLNLAEVDCMGQYRVLYDDSLAQETSTPAKIRQKLRKYLDKSTLKEEEVALEVARTIIADVHSMVEAGKR</sequence>
<name>A0AAN8G4S7_TRICO</name>
<feature type="domain" description="RGS" evidence="1">
    <location>
        <begin position="64"/>
        <end position="193"/>
    </location>
</feature>
<dbReference type="PROSITE" id="PS50132">
    <property type="entry name" value="RGS"/>
    <property type="match status" value="2"/>
</dbReference>
<reference evidence="2 3" key="1">
    <citation type="submission" date="2019-10" db="EMBL/GenBank/DDBJ databases">
        <title>Assembly and Annotation for the nematode Trichostrongylus colubriformis.</title>
        <authorList>
            <person name="Martin J."/>
        </authorList>
    </citation>
    <scope>NUCLEOTIDE SEQUENCE [LARGE SCALE GENOMIC DNA]</scope>
    <source>
        <strain evidence="2">G859</strain>
        <tissue evidence="2">Whole worm</tissue>
    </source>
</reference>
<evidence type="ECO:0000313" key="2">
    <source>
        <dbReference type="EMBL" id="KAK5980818.1"/>
    </source>
</evidence>
<dbReference type="PANTHER" id="PTHR13155">
    <property type="entry name" value="A-KINASE ANCHOR PROTEINS"/>
    <property type="match status" value="1"/>
</dbReference>
<dbReference type="SMART" id="SM00315">
    <property type="entry name" value="RGS"/>
    <property type="match status" value="2"/>
</dbReference>
<dbReference type="InterPro" id="IPR016137">
    <property type="entry name" value="RGS"/>
</dbReference>
<dbReference type="GO" id="GO:0008104">
    <property type="term" value="P:intracellular protein localization"/>
    <property type="evidence" value="ECO:0007669"/>
    <property type="project" value="TreeGrafter"/>
</dbReference>
<protein>
    <submittedName>
        <fullName evidence="2">Regulator of G-protein signaling rgs-5</fullName>
    </submittedName>
</protein>
<dbReference type="InterPro" id="IPR044926">
    <property type="entry name" value="RGS_subdomain_2"/>
</dbReference>
<feature type="domain" description="RGS" evidence="1">
    <location>
        <begin position="202"/>
        <end position="325"/>
    </location>
</feature>
<dbReference type="Gene3D" id="1.10.167.10">
    <property type="entry name" value="Regulator of G-protein Signalling 4, domain 2"/>
    <property type="match status" value="2"/>
</dbReference>
<dbReference type="InterPro" id="IPR052246">
    <property type="entry name" value="Cell_Polariz_PKAAnc"/>
</dbReference>
<dbReference type="SUPFAM" id="SSF48097">
    <property type="entry name" value="Regulator of G-protein signaling, RGS"/>
    <property type="match status" value="2"/>
</dbReference>
<gene>
    <name evidence="2" type="ORF">GCK32_006650</name>
</gene>
<accession>A0AAN8G4S7</accession>
<evidence type="ECO:0000313" key="3">
    <source>
        <dbReference type="Proteomes" id="UP001331761"/>
    </source>
</evidence>
<dbReference type="Proteomes" id="UP001331761">
    <property type="component" value="Unassembled WGS sequence"/>
</dbReference>
<comment type="caution">
    <text evidence="2">The sequence shown here is derived from an EMBL/GenBank/DDBJ whole genome shotgun (WGS) entry which is preliminary data.</text>
</comment>
<dbReference type="AlphaFoldDB" id="A0AAN8G4S7"/>
<dbReference type="EMBL" id="WIXE01006966">
    <property type="protein sequence ID" value="KAK5980818.1"/>
    <property type="molecule type" value="Genomic_DNA"/>
</dbReference>
<dbReference type="Pfam" id="PF00615">
    <property type="entry name" value="RGS"/>
    <property type="match status" value="2"/>
</dbReference>
<organism evidence="2 3">
    <name type="scientific">Trichostrongylus colubriformis</name>
    <name type="common">Black scour worm</name>
    <dbReference type="NCBI Taxonomy" id="6319"/>
    <lineage>
        <taxon>Eukaryota</taxon>
        <taxon>Metazoa</taxon>
        <taxon>Ecdysozoa</taxon>
        <taxon>Nematoda</taxon>
        <taxon>Chromadorea</taxon>
        <taxon>Rhabditida</taxon>
        <taxon>Rhabditina</taxon>
        <taxon>Rhabditomorpha</taxon>
        <taxon>Strongyloidea</taxon>
        <taxon>Trichostrongylidae</taxon>
        <taxon>Trichostrongylus</taxon>
    </lineage>
</organism>
<evidence type="ECO:0000259" key="1">
    <source>
        <dbReference type="PROSITE" id="PS50132"/>
    </source>
</evidence>
<proteinExistence type="predicted"/>
<dbReference type="PANTHER" id="PTHR13155:SF1">
    <property type="entry name" value="A-KINASE ANCHOR PROTEIN 10, MITOCHONDRIAL"/>
    <property type="match status" value="1"/>
</dbReference>
<dbReference type="GO" id="GO:0005886">
    <property type="term" value="C:plasma membrane"/>
    <property type="evidence" value="ECO:0007669"/>
    <property type="project" value="TreeGrafter"/>
</dbReference>
<keyword evidence="3" id="KW-1185">Reference proteome</keyword>
<dbReference type="GO" id="GO:0005739">
    <property type="term" value="C:mitochondrion"/>
    <property type="evidence" value="ECO:0007669"/>
    <property type="project" value="TreeGrafter"/>
</dbReference>
<dbReference type="InterPro" id="IPR036305">
    <property type="entry name" value="RGS_sf"/>
</dbReference>